<keyword evidence="1" id="KW-0732">Signal</keyword>
<dbReference type="Proteomes" id="UP000537204">
    <property type="component" value="Unassembled WGS sequence"/>
</dbReference>
<evidence type="ECO:0000313" key="2">
    <source>
        <dbReference type="EMBL" id="MBB5636904.1"/>
    </source>
</evidence>
<evidence type="ECO:0000256" key="1">
    <source>
        <dbReference type="SAM" id="SignalP"/>
    </source>
</evidence>
<protein>
    <submittedName>
        <fullName evidence="2">Uncharacterized protein</fullName>
    </submittedName>
</protein>
<evidence type="ECO:0000313" key="3">
    <source>
        <dbReference type="Proteomes" id="UP000537204"/>
    </source>
</evidence>
<name>A0A7W8ZMU4_9SPHI</name>
<feature type="signal peptide" evidence="1">
    <location>
        <begin position="1"/>
        <end position="20"/>
    </location>
</feature>
<proteinExistence type="predicted"/>
<sequence length="556" mass="63979">MNKLYTLFFIAILNCVPVYAHTFADNEVLKKLFFREYEKFKPLQEGFKFTMGDLIFSSQNTHLANNNHDIVVNLAQISKNLIGKSDSFRSLFIKYIIAHELGHQIQFGTYQKNVINKASGEGRVFLECYADVLSGFIISQVYSQVELKELVQRPGFNQEAYFKENTTLILDVLTMVLEMNRKEVAYQTHPSNSQRLQAIRQGLLMGQTFLTHLMIFTNNPAYLALTKEKQEEIKTRLAARDKTLGYDISQSNNPFTWCHNEAILIINETNSLAVNVIRYDENIEWDKRATNPIVDFCYRLLNRNPVTVKLSGRNYTEIILRKDSRNILNLGTCDAATFDKTLAPGESVLISGRLKWIADDDYMPHIILPGDPRSVYWIFAAENPMPDQQAFQNTNADFDVWNQLTLDNIIDHISYVIHIQGKLSENIKGIGRSGRVSADEINKHLIIYEPKFKASHDPDQEIWIFPDQPARDLYQFKVFSSLDKDVCEKHYSEIVNTIDTEIKSLKKGSPIDSDISRFITFRGKNGSFVRVNLDYGTKKIENKITIQVHKENTIEN</sequence>
<dbReference type="RefSeq" id="WP_183882806.1">
    <property type="nucleotide sequence ID" value="NZ_JACHCE010000004.1"/>
</dbReference>
<dbReference type="EMBL" id="JACHCE010000004">
    <property type="protein sequence ID" value="MBB5636904.1"/>
    <property type="molecule type" value="Genomic_DNA"/>
</dbReference>
<comment type="caution">
    <text evidence="2">The sequence shown here is derived from an EMBL/GenBank/DDBJ whole genome shotgun (WGS) entry which is preliminary data.</text>
</comment>
<dbReference type="AlphaFoldDB" id="A0A7W8ZMU4"/>
<reference evidence="2 3" key="1">
    <citation type="submission" date="2020-08" db="EMBL/GenBank/DDBJ databases">
        <title>Genomic Encyclopedia of Type Strains, Phase IV (KMG-V): Genome sequencing to study the core and pangenomes of soil and plant-associated prokaryotes.</title>
        <authorList>
            <person name="Whitman W."/>
        </authorList>
    </citation>
    <scope>NUCLEOTIDE SEQUENCE [LARGE SCALE GENOMIC DNA]</scope>
    <source>
        <strain evidence="2 3">S3M1</strain>
    </source>
</reference>
<accession>A0A7W8ZMU4</accession>
<gene>
    <name evidence="2" type="ORF">HDE68_002817</name>
</gene>
<organism evidence="2 3">
    <name type="scientific">Pedobacter cryoconitis</name>
    <dbReference type="NCBI Taxonomy" id="188932"/>
    <lineage>
        <taxon>Bacteria</taxon>
        <taxon>Pseudomonadati</taxon>
        <taxon>Bacteroidota</taxon>
        <taxon>Sphingobacteriia</taxon>
        <taxon>Sphingobacteriales</taxon>
        <taxon>Sphingobacteriaceae</taxon>
        <taxon>Pedobacter</taxon>
    </lineage>
</organism>
<feature type="chain" id="PRO_5030626243" evidence="1">
    <location>
        <begin position="21"/>
        <end position="556"/>
    </location>
</feature>